<reference evidence="3" key="1">
    <citation type="submission" date="2016-04" db="EMBL/GenBank/DDBJ databases">
        <title>Cephalotus genome sequencing.</title>
        <authorList>
            <person name="Fukushima K."/>
            <person name="Hasebe M."/>
            <person name="Fang X."/>
        </authorList>
    </citation>
    <scope>NUCLEOTIDE SEQUENCE [LARGE SCALE GENOMIC DNA]</scope>
    <source>
        <strain evidence="3">cv. St1</strain>
    </source>
</reference>
<gene>
    <name evidence="2" type="ORF">CFOL_v3_35303</name>
</gene>
<evidence type="ECO:0000256" key="1">
    <source>
        <dbReference type="SAM" id="MobiDB-lite"/>
    </source>
</evidence>
<feature type="compositionally biased region" description="Basic and acidic residues" evidence="1">
    <location>
        <begin position="12"/>
        <end position="37"/>
    </location>
</feature>
<organism evidence="2 3">
    <name type="scientific">Cephalotus follicularis</name>
    <name type="common">Albany pitcher plant</name>
    <dbReference type="NCBI Taxonomy" id="3775"/>
    <lineage>
        <taxon>Eukaryota</taxon>
        <taxon>Viridiplantae</taxon>
        <taxon>Streptophyta</taxon>
        <taxon>Embryophyta</taxon>
        <taxon>Tracheophyta</taxon>
        <taxon>Spermatophyta</taxon>
        <taxon>Magnoliopsida</taxon>
        <taxon>eudicotyledons</taxon>
        <taxon>Gunneridae</taxon>
        <taxon>Pentapetalae</taxon>
        <taxon>rosids</taxon>
        <taxon>fabids</taxon>
        <taxon>Oxalidales</taxon>
        <taxon>Cephalotaceae</taxon>
        <taxon>Cephalotus</taxon>
    </lineage>
</organism>
<protein>
    <submittedName>
        <fullName evidence="2">Uncharacterized protein</fullName>
    </submittedName>
</protein>
<dbReference type="AlphaFoldDB" id="A0A1Q3DI66"/>
<sequence>MGDVNDSGFNDPNREGKSKKVHERRNDKIQKNKDKTNKKQSKQKFSGCFIFQGPHRSKDCPKLEKLNFVVCEDSNEVDSNPTPTIRVNPLQLLNSIRVIGEEEDVGVRDHAEALPNEVPQSFSIYFLNQVVNLESTTVSHSRLRKLVLCDSIEKFHSLFMEGKFLGYMCCED</sequence>
<accession>A0A1Q3DI66</accession>
<keyword evidence="3" id="KW-1185">Reference proteome</keyword>
<feature type="region of interest" description="Disordered" evidence="1">
    <location>
        <begin position="1"/>
        <end position="43"/>
    </location>
</feature>
<dbReference type="EMBL" id="BDDD01008366">
    <property type="protein sequence ID" value="GAV91918.1"/>
    <property type="molecule type" value="Genomic_DNA"/>
</dbReference>
<comment type="caution">
    <text evidence="2">The sequence shown here is derived from an EMBL/GenBank/DDBJ whole genome shotgun (WGS) entry which is preliminary data.</text>
</comment>
<proteinExistence type="predicted"/>
<dbReference type="InParanoid" id="A0A1Q3DI66"/>
<name>A0A1Q3DI66_CEPFO</name>
<dbReference type="Proteomes" id="UP000187406">
    <property type="component" value="Unassembled WGS sequence"/>
</dbReference>
<evidence type="ECO:0000313" key="2">
    <source>
        <dbReference type="EMBL" id="GAV91918.1"/>
    </source>
</evidence>
<evidence type="ECO:0000313" key="3">
    <source>
        <dbReference type="Proteomes" id="UP000187406"/>
    </source>
</evidence>